<dbReference type="GeneID" id="26258976"/>
<dbReference type="Gene3D" id="3.40.50.720">
    <property type="entry name" value="NAD(P)-binding Rossmann-like Domain"/>
    <property type="match status" value="1"/>
</dbReference>
<evidence type="ECO:0000313" key="5">
    <source>
        <dbReference type="EMBL" id="EUN30983.1"/>
    </source>
</evidence>
<organism evidence="5 6">
    <name type="scientific">Bipolaris victoriae (strain FI3)</name>
    <name type="common">Victoria blight of oats agent</name>
    <name type="synonym">Cochliobolus victoriae</name>
    <dbReference type="NCBI Taxonomy" id="930091"/>
    <lineage>
        <taxon>Eukaryota</taxon>
        <taxon>Fungi</taxon>
        <taxon>Dikarya</taxon>
        <taxon>Ascomycota</taxon>
        <taxon>Pezizomycotina</taxon>
        <taxon>Dothideomycetes</taxon>
        <taxon>Pleosporomycetidae</taxon>
        <taxon>Pleosporales</taxon>
        <taxon>Pleosporineae</taxon>
        <taxon>Pleosporaceae</taxon>
        <taxon>Bipolaris</taxon>
    </lineage>
</organism>
<sequence length="329" mass="36325">MSTVVAVAGGTGGLGHAIIDALRSDRRYEVLVLSRKVYSIIQANPKFEEDNKIRVLNANNYSDADQLKTLLEQNRVSAVISIFNGPLGSQEELNLIEAAERSSTTKRLIPSLFSGLPFTDEHAENPVLALHVAGYKRITEALGQTSLEFAVIHPGVFMDYYVPLPTHVTVLPIVVSLSAKYAAIPGSGNVPVSFTHTSSTGKYLSHLLAKPPGTWQKRYFISEDNRTWNEVVALAEKHMGVKFEVVYDSSEKTSRGEVSEMPGIEVLYESFGGGEEAKRFVMGWLAGYAQWMEKGHFCYQEGPLLSEEFSDVIEKLTFKKAWEMAGKSA</sequence>
<protein>
    <recommendedName>
        <fullName evidence="4">NmrA-like domain-containing protein</fullName>
    </recommendedName>
</protein>
<evidence type="ECO:0000256" key="2">
    <source>
        <dbReference type="ARBA" id="ARBA00022857"/>
    </source>
</evidence>
<evidence type="ECO:0000256" key="1">
    <source>
        <dbReference type="ARBA" id="ARBA00005725"/>
    </source>
</evidence>
<gene>
    <name evidence="5" type="ORF">COCVIDRAFT_89153</name>
</gene>
<dbReference type="Gene3D" id="3.90.25.10">
    <property type="entry name" value="UDP-galactose 4-epimerase, domain 1"/>
    <property type="match status" value="1"/>
</dbReference>
<dbReference type="OrthoDB" id="10000533at2759"/>
<accession>W7EJT7</accession>
<dbReference type="AlphaFoldDB" id="W7EJT7"/>
<dbReference type="RefSeq" id="XP_014560559.1">
    <property type="nucleotide sequence ID" value="XM_014705073.1"/>
</dbReference>
<dbReference type="Proteomes" id="UP000054337">
    <property type="component" value="Unassembled WGS sequence"/>
</dbReference>
<dbReference type="EMBL" id="KI968702">
    <property type="protein sequence ID" value="EUN30983.1"/>
    <property type="molecule type" value="Genomic_DNA"/>
</dbReference>
<evidence type="ECO:0000259" key="4">
    <source>
        <dbReference type="Pfam" id="PF05368"/>
    </source>
</evidence>
<reference evidence="5 6" key="1">
    <citation type="journal article" date="2013" name="PLoS Genet.">
        <title>Comparative genome structure, secondary metabolite, and effector coding capacity across Cochliobolus pathogens.</title>
        <authorList>
            <person name="Condon B.J."/>
            <person name="Leng Y."/>
            <person name="Wu D."/>
            <person name="Bushley K.E."/>
            <person name="Ohm R.A."/>
            <person name="Otillar R."/>
            <person name="Martin J."/>
            <person name="Schackwitz W."/>
            <person name="Grimwood J."/>
            <person name="MohdZainudin N."/>
            <person name="Xue C."/>
            <person name="Wang R."/>
            <person name="Manning V.A."/>
            <person name="Dhillon B."/>
            <person name="Tu Z.J."/>
            <person name="Steffenson B.J."/>
            <person name="Salamov A."/>
            <person name="Sun H."/>
            <person name="Lowry S."/>
            <person name="LaButti K."/>
            <person name="Han J."/>
            <person name="Copeland A."/>
            <person name="Lindquist E."/>
            <person name="Barry K."/>
            <person name="Schmutz J."/>
            <person name="Baker S.E."/>
            <person name="Ciuffetti L.M."/>
            <person name="Grigoriev I.V."/>
            <person name="Zhong S."/>
            <person name="Turgeon B.G."/>
        </authorList>
    </citation>
    <scope>NUCLEOTIDE SEQUENCE [LARGE SCALE GENOMIC DNA]</scope>
    <source>
        <strain evidence="5 6">FI3</strain>
    </source>
</reference>
<keyword evidence="6" id="KW-1185">Reference proteome</keyword>
<dbReference type="PANTHER" id="PTHR47706">
    <property type="entry name" value="NMRA-LIKE FAMILY PROTEIN"/>
    <property type="match status" value="1"/>
</dbReference>
<feature type="domain" description="NmrA-like" evidence="4">
    <location>
        <begin position="2"/>
        <end position="255"/>
    </location>
</feature>
<dbReference type="InterPro" id="IPR036291">
    <property type="entry name" value="NAD(P)-bd_dom_sf"/>
</dbReference>
<evidence type="ECO:0000313" key="6">
    <source>
        <dbReference type="Proteomes" id="UP000054337"/>
    </source>
</evidence>
<evidence type="ECO:0000256" key="3">
    <source>
        <dbReference type="ARBA" id="ARBA00023002"/>
    </source>
</evidence>
<comment type="similarity">
    <text evidence="1">Belongs to the NmrA-type oxidoreductase family. Isoflavone reductase subfamily.</text>
</comment>
<dbReference type="Pfam" id="PF05368">
    <property type="entry name" value="NmrA"/>
    <property type="match status" value="1"/>
</dbReference>
<keyword evidence="3" id="KW-0560">Oxidoreductase</keyword>
<name>W7EJT7_BIPV3</name>
<dbReference type="GO" id="GO:0016491">
    <property type="term" value="F:oxidoreductase activity"/>
    <property type="evidence" value="ECO:0007669"/>
    <property type="project" value="UniProtKB-KW"/>
</dbReference>
<dbReference type="InterPro" id="IPR008030">
    <property type="entry name" value="NmrA-like"/>
</dbReference>
<keyword evidence="2" id="KW-0521">NADP</keyword>
<dbReference type="PANTHER" id="PTHR47706:SF4">
    <property type="entry name" value="NMRA-LIKE DOMAIN-CONTAINING PROTEIN"/>
    <property type="match status" value="1"/>
</dbReference>
<dbReference type="InterPro" id="IPR051609">
    <property type="entry name" value="NmrA/Isoflavone_reductase-like"/>
</dbReference>
<proteinExistence type="inferred from homology"/>
<dbReference type="HOGENOM" id="CLU_044876_0_0_1"/>
<dbReference type="SUPFAM" id="SSF51735">
    <property type="entry name" value="NAD(P)-binding Rossmann-fold domains"/>
    <property type="match status" value="1"/>
</dbReference>